<dbReference type="EMBL" id="JYDR01005637">
    <property type="protein sequence ID" value="KRY26339.1"/>
    <property type="molecule type" value="Genomic_DNA"/>
</dbReference>
<dbReference type="Proteomes" id="UP000054632">
    <property type="component" value="Unassembled WGS sequence"/>
</dbReference>
<sequence length="37" mass="3994">MFLKENAPYSPFTSGNGLNELNELTACNIPSTHQAIA</sequence>
<evidence type="ECO:0000313" key="1">
    <source>
        <dbReference type="EMBL" id="KRY26339.1"/>
    </source>
</evidence>
<accession>A0A0V1AQ59</accession>
<evidence type="ECO:0000313" key="2">
    <source>
        <dbReference type="Proteomes" id="UP000054632"/>
    </source>
</evidence>
<dbReference type="AlphaFoldDB" id="A0A0V1AQ59"/>
<reference evidence="1 2" key="1">
    <citation type="submission" date="2015-01" db="EMBL/GenBank/DDBJ databases">
        <title>Evolution of Trichinella species and genotypes.</title>
        <authorList>
            <person name="Korhonen P.K."/>
            <person name="Edoardo P."/>
            <person name="Giuseppe L.R."/>
            <person name="Gasser R.B."/>
        </authorList>
    </citation>
    <scope>NUCLEOTIDE SEQUENCE [LARGE SCALE GENOMIC DNA]</scope>
    <source>
        <strain evidence="1">ISS13</strain>
    </source>
</reference>
<organism evidence="1 2">
    <name type="scientific">Trichinella pseudospiralis</name>
    <name type="common">Parasitic roundworm</name>
    <dbReference type="NCBI Taxonomy" id="6337"/>
    <lineage>
        <taxon>Eukaryota</taxon>
        <taxon>Metazoa</taxon>
        <taxon>Ecdysozoa</taxon>
        <taxon>Nematoda</taxon>
        <taxon>Enoplea</taxon>
        <taxon>Dorylaimia</taxon>
        <taxon>Trichinellida</taxon>
        <taxon>Trichinellidae</taxon>
        <taxon>Trichinella</taxon>
    </lineage>
</organism>
<comment type="caution">
    <text evidence="1">The sequence shown here is derived from an EMBL/GenBank/DDBJ whole genome shotgun (WGS) entry which is preliminary data.</text>
</comment>
<protein>
    <submittedName>
        <fullName evidence="1">Uncharacterized protein</fullName>
    </submittedName>
</protein>
<name>A0A0V1AQ59_TRIPS</name>
<gene>
    <name evidence="1" type="ORF">T4A_548</name>
</gene>
<proteinExistence type="predicted"/>